<gene>
    <name evidence="2" type="ORF">NBRC110019_31720</name>
</gene>
<sequence length="103" mass="11661">MSNYKKTIVKEEKEKWIDKVLMSLEGGQKARPERDLFSSIEKRIQNYEANTIPVSRLVMAAAAVVLLIMLNIAVVKKSVSTKENNVEEKATYSSLLISDFNLL</sequence>
<dbReference type="Proteomes" id="UP001143545">
    <property type="component" value="Unassembled WGS sequence"/>
</dbReference>
<reference evidence="2" key="1">
    <citation type="submission" date="2022-07" db="EMBL/GenBank/DDBJ databases">
        <title>Taxonomy of Novel Oxalotrophic and Methylotrophic Bacteria.</title>
        <authorList>
            <person name="Sahin N."/>
            <person name="Tani A."/>
        </authorList>
    </citation>
    <scope>NUCLEOTIDE SEQUENCE</scope>
    <source>
        <strain evidence="2">AM327</strain>
    </source>
</reference>
<evidence type="ECO:0000313" key="2">
    <source>
        <dbReference type="EMBL" id="GLB54131.1"/>
    </source>
</evidence>
<dbReference type="EMBL" id="BRVP01000036">
    <property type="protein sequence ID" value="GLB54131.1"/>
    <property type="molecule type" value="Genomic_DNA"/>
</dbReference>
<accession>A0A9W6B7T4</accession>
<evidence type="ECO:0000256" key="1">
    <source>
        <dbReference type="SAM" id="Phobius"/>
    </source>
</evidence>
<keyword evidence="1" id="KW-0812">Transmembrane</keyword>
<comment type="caution">
    <text evidence="2">The sequence shown here is derived from an EMBL/GenBank/DDBJ whole genome shotgun (WGS) entry which is preliminary data.</text>
</comment>
<name>A0A9W6B7T4_9FLAO</name>
<proteinExistence type="predicted"/>
<dbReference type="AlphaFoldDB" id="A0A9W6B7T4"/>
<feature type="transmembrane region" description="Helical" evidence="1">
    <location>
        <begin position="57"/>
        <end position="75"/>
    </location>
</feature>
<keyword evidence="1" id="KW-1133">Transmembrane helix</keyword>
<organism evidence="2 3">
    <name type="scientific">Neptunitalea chrysea</name>
    <dbReference type="NCBI Taxonomy" id="1647581"/>
    <lineage>
        <taxon>Bacteria</taxon>
        <taxon>Pseudomonadati</taxon>
        <taxon>Bacteroidota</taxon>
        <taxon>Flavobacteriia</taxon>
        <taxon>Flavobacteriales</taxon>
        <taxon>Flavobacteriaceae</taxon>
        <taxon>Neptunitalea</taxon>
    </lineage>
</organism>
<keyword evidence="3" id="KW-1185">Reference proteome</keyword>
<keyword evidence="1" id="KW-0472">Membrane</keyword>
<protein>
    <submittedName>
        <fullName evidence="2">Uncharacterized protein</fullName>
    </submittedName>
</protein>
<evidence type="ECO:0000313" key="3">
    <source>
        <dbReference type="Proteomes" id="UP001143545"/>
    </source>
</evidence>